<protein>
    <recommendedName>
        <fullName evidence="5">Response regulator</fullName>
    </recommendedName>
</protein>
<dbReference type="PANTHER" id="PTHR45339">
    <property type="entry name" value="HYBRID SIGNAL TRANSDUCTION HISTIDINE KINASE J"/>
    <property type="match status" value="1"/>
</dbReference>
<dbReference type="InterPro" id="IPR036890">
    <property type="entry name" value="HATPase_C_sf"/>
</dbReference>
<dbReference type="Pfam" id="PF00072">
    <property type="entry name" value="Response_reg"/>
    <property type="match status" value="1"/>
</dbReference>
<dbReference type="InterPro" id="IPR003661">
    <property type="entry name" value="HisK_dim/P_dom"/>
</dbReference>
<accession>A0A3B1DD72</accession>
<gene>
    <name evidence="4" type="ORF">MNBD_PLANCTO02-1925</name>
</gene>
<sequence>MEELNPNKKLSIVDSEKTFVGFLASLCHEIRTPVSVIQGYSELLKEQMQNLEDRNVAEIIHQNGQQLLTLLTKLSDLADIETGAMVPYVSTCSPDKILHETATFVQSLAAANDVHISATSDPDLPECVQVDKKRLIQILQQVFEQSIRLASLGEVACQVTSTSPGDKQRMLIYNISIPQSVDDYIFIDQQSGFLPSAADSVSMILARKLVERMGGEFQYLSDQLDCIGIRFSVPVEVVQGEKSQVESDSSPQQDSKKSLKQKKDILKHCRILIVEDHLDNQKLLSYICQRAGATTNCVFNGMIAIGELLAANLMQDPYDIILMDIDMPVMDGYETTRRIRETMDVPIIAITAHTMQGDRERCLEIGCNDYLSKPVDRKLLIETITRLFKQKTANCSLKEATTTTASC</sequence>
<dbReference type="PROSITE" id="PS50109">
    <property type="entry name" value="HIS_KIN"/>
    <property type="match status" value="1"/>
</dbReference>
<dbReference type="SUPFAM" id="SSF55874">
    <property type="entry name" value="ATPase domain of HSP90 chaperone/DNA topoisomerase II/histidine kinase"/>
    <property type="match status" value="1"/>
</dbReference>
<dbReference type="CDD" id="cd17546">
    <property type="entry name" value="REC_hyHK_CKI1_RcsC-like"/>
    <property type="match status" value="1"/>
</dbReference>
<name>A0A3B1DD72_9ZZZZ</name>
<dbReference type="SUPFAM" id="SSF52172">
    <property type="entry name" value="CheY-like"/>
    <property type="match status" value="1"/>
</dbReference>
<dbReference type="Gene3D" id="1.10.287.130">
    <property type="match status" value="1"/>
</dbReference>
<proteinExistence type="predicted"/>
<dbReference type="InterPro" id="IPR011006">
    <property type="entry name" value="CheY-like_superfamily"/>
</dbReference>
<feature type="domain" description="Histidine kinase" evidence="2">
    <location>
        <begin position="25"/>
        <end position="239"/>
    </location>
</feature>
<dbReference type="PANTHER" id="PTHR45339:SF5">
    <property type="entry name" value="HISTIDINE KINASE"/>
    <property type="match status" value="1"/>
</dbReference>
<dbReference type="EMBL" id="UOGL01000420">
    <property type="protein sequence ID" value="VAX40279.1"/>
    <property type="molecule type" value="Genomic_DNA"/>
</dbReference>
<evidence type="ECO:0000313" key="4">
    <source>
        <dbReference type="EMBL" id="VAX40279.1"/>
    </source>
</evidence>
<dbReference type="Gene3D" id="3.30.565.10">
    <property type="entry name" value="Histidine kinase-like ATPase, C-terminal domain"/>
    <property type="match status" value="1"/>
</dbReference>
<reference evidence="4" key="1">
    <citation type="submission" date="2018-06" db="EMBL/GenBank/DDBJ databases">
        <authorList>
            <person name="Zhirakovskaya E."/>
        </authorList>
    </citation>
    <scope>NUCLEOTIDE SEQUENCE</scope>
</reference>
<organism evidence="4">
    <name type="scientific">hydrothermal vent metagenome</name>
    <dbReference type="NCBI Taxonomy" id="652676"/>
    <lineage>
        <taxon>unclassified sequences</taxon>
        <taxon>metagenomes</taxon>
        <taxon>ecological metagenomes</taxon>
    </lineage>
</organism>
<dbReference type="GO" id="GO:0000155">
    <property type="term" value="F:phosphorelay sensor kinase activity"/>
    <property type="evidence" value="ECO:0007669"/>
    <property type="project" value="InterPro"/>
</dbReference>
<dbReference type="InterPro" id="IPR001789">
    <property type="entry name" value="Sig_transdc_resp-reg_receiver"/>
</dbReference>
<dbReference type="AlphaFoldDB" id="A0A3B1DD72"/>
<dbReference type="SMART" id="SM00388">
    <property type="entry name" value="HisKA"/>
    <property type="match status" value="1"/>
</dbReference>
<evidence type="ECO:0000259" key="2">
    <source>
        <dbReference type="PROSITE" id="PS50109"/>
    </source>
</evidence>
<dbReference type="CDD" id="cd00082">
    <property type="entry name" value="HisKA"/>
    <property type="match status" value="1"/>
</dbReference>
<feature type="domain" description="Response regulatory" evidence="3">
    <location>
        <begin position="270"/>
        <end position="388"/>
    </location>
</feature>
<dbReference type="InterPro" id="IPR036097">
    <property type="entry name" value="HisK_dim/P_sf"/>
</dbReference>
<keyword evidence="1" id="KW-0597">Phosphoprotein</keyword>
<evidence type="ECO:0000256" key="1">
    <source>
        <dbReference type="ARBA" id="ARBA00022553"/>
    </source>
</evidence>
<dbReference type="SMART" id="SM00448">
    <property type="entry name" value="REC"/>
    <property type="match status" value="1"/>
</dbReference>
<dbReference type="PROSITE" id="PS50110">
    <property type="entry name" value="RESPONSE_REGULATORY"/>
    <property type="match status" value="1"/>
</dbReference>
<evidence type="ECO:0000259" key="3">
    <source>
        <dbReference type="PROSITE" id="PS50110"/>
    </source>
</evidence>
<dbReference type="InterPro" id="IPR005467">
    <property type="entry name" value="His_kinase_dom"/>
</dbReference>
<evidence type="ECO:0008006" key="5">
    <source>
        <dbReference type="Google" id="ProtNLM"/>
    </source>
</evidence>
<dbReference type="SUPFAM" id="SSF47384">
    <property type="entry name" value="Homodimeric domain of signal transducing histidine kinase"/>
    <property type="match status" value="1"/>
</dbReference>
<dbReference type="Gene3D" id="3.40.50.2300">
    <property type="match status" value="1"/>
</dbReference>
<dbReference type="Pfam" id="PF00512">
    <property type="entry name" value="HisKA"/>
    <property type="match status" value="1"/>
</dbReference>